<feature type="transmembrane region" description="Helical" evidence="5">
    <location>
        <begin position="91"/>
        <end position="110"/>
    </location>
</feature>
<evidence type="ECO:0000256" key="4">
    <source>
        <dbReference type="ARBA" id="ARBA00023136"/>
    </source>
</evidence>
<reference evidence="6 7" key="1">
    <citation type="submission" date="2024-08" db="EMBL/GenBank/DDBJ databases">
        <title>Insights into the chromosomal genome structure of Flemingia macrophylla.</title>
        <authorList>
            <person name="Ding Y."/>
            <person name="Zhao Y."/>
            <person name="Bi W."/>
            <person name="Wu M."/>
            <person name="Zhao G."/>
            <person name="Gong Y."/>
            <person name="Li W."/>
            <person name="Zhang P."/>
        </authorList>
    </citation>
    <scope>NUCLEOTIDE SEQUENCE [LARGE SCALE GENOMIC DNA]</scope>
    <source>
        <strain evidence="6">DYQJB</strain>
        <tissue evidence="6">Leaf</tissue>
    </source>
</reference>
<evidence type="ECO:0000256" key="2">
    <source>
        <dbReference type="ARBA" id="ARBA00022692"/>
    </source>
</evidence>
<evidence type="ECO:0000256" key="1">
    <source>
        <dbReference type="ARBA" id="ARBA00004141"/>
    </source>
</evidence>
<dbReference type="EMBL" id="JBGMDY010000009">
    <property type="protein sequence ID" value="KAL2322588.1"/>
    <property type="molecule type" value="Genomic_DNA"/>
</dbReference>
<accession>A0ABD1LGC6</accession>
<feature type="transmembrane region" description="Helical" evidence="5">
    <location>
        <begin position="20"/>
        <end position="47"/>
    </location>
</feature>
<feature type="transmembrane region" description="Helical" evidence="5">
    <location>
        <begin position="59"/>
        <end position="79"/>
    </location>
</feature>
<proteinExistence type="predicted"/>
<evidence type="ECO:0000313" key="6">
    <source>
        <dbReference type="EMBL" id="KAL2322588.1"/>
    </source>
</evidence>
<keyword evidence="4 5" id="KW-0472">Membrane</keyword>
<protein>
    <submittedName>
        <fullName evidence="6">Uncharacterized protein</fullName>
    </submittedName>
</protein>
<dbReference type="AlphaFoldDB" id="A0ABD1LGC6"/>
<dbReference type="Pfam" id="PF00083">
    <property type="entry name" value="Sugar_tr"/>
    <property type="match status" value="1"/>
</dbReference>
<feature type="transmembrane region" description="Helical" evidence="5">
    <location>
        <begin position="174"/>
        <end position="193"/>
    </location>
</feature>
<keyword evidence="7" id="KW-1185">Reference proteome</keyword>
<organism evidence="6 7">
    <name type="scientific">Flemingia macrophylla</name>
    <dbReference type="NCBI Taxonomy" id="520843"/>
    <lineage>
        <taxon>Eukaryota</taxon>
        <taxon>Viridiplantae</taxon>
        <taxon>Streptophyta</taxon>
        <taxon>Embryophyta</taxon>
        <taxon>Tracheophyta</taxon>
        <taxon>Spermatophyta</taxon>
        <taxon>Magnoliopsida</taxon>
        <taxon>eudicotyledons</taxon>
        <taxon>Gunneridae</taxon>
        <taxon>Pentapetalae</taxon>
        <taxon>rosids</taxon>
        <taxon>fabids</taxon>
        <taxon>Fabales</taxon>
        <taxon>Fabaceae</taxon>
        <taxon>Papilionoideae</taxon>
        <taxon>50 kb inversion clade</taxon>
        <taxon>NPAAA clade</taxon>
        <taxon>indigoferoid/millettioid clade</taxon>
        <taxon>Phaseoleae</taxon>
        <taxon>Flemingia</taxon>
    </lineage>
</organism>
<dbReference type="GO" id="GO:0016020">
    <property type="term" value="C:membrane"/>
    <property type="evidence" value="ECO:0007669"/>
    <property type="project" value="UniProtKB-SubCell"/>
</dbReference>
<evidence type="ECO:0000313" key="7">
    <source>
        <dbReference type="Proteomes" id="UP001603857"/>
    </source>
</evidence>
<feature type="transmembrane region" description="Helical" evidence="5">
    <location>
        <begin position="312"/>
        <end position="336"/>
    </location>
</feature>
<evidence type="ECO:0000256" key="3">
    <source>
        <dbReference type="ARBA" id="ARBA00022989"/>
    </source>
</evidence>
<dbReference type="Gene3D" id="1.20.1250.20">
    <property type="entry name" value="MFS general substrate transporter like domains"/>
    <property type="match status" value="2"/>
</dbReference>
<dbReference type="InterPro" id="IPR005828">
    <property type="entry name" value="MFS_sugar_transport-like"/>
</dbReference>
<evidence type="ECO:0000256" key="5">
    <source>
        <dbReference type="SAM" id="Phobius"/>
    </source>
</evidence>
<feature type="transmembrane region" description="Helical" evidence="5">
    <location>
        <begin position="270"/>
        <end position="292"/>
    </location>
</feature>
<dbReference type="InterPro" id="IPR036259">
    <property type="entry name" value="MFS_trans_sf"/>
</dbReference>
<comment type="subcellular location">
    <subcellularLocation>
        <location evidence="1">Membrane</location>
        <topology evidence="1">Multi-pass membrane protein</topology>
    </subcellularLocation>
</comment>
<name>A0ABD1LGC6_9FABA</name>
<dbReference type="Proteomes" id="UP001603857">
    <property type="component" value="Unassembled WGS sequence"/>
</dbReference>
<dbReference type="PANTHER" id="PTHR24064">
    <property type="entry name" value="SOLUTE CARRIER FAMILY 22 MEMBER"/>
    <property type="match status" value="1"/>
</dbReference>
<sequence length="352" mass="39613">MARLKLLSALDTAKTQYYHFKAIMIAGIGLFTDAYHLFSITLIIKMIERIHYSPPVNEAPPVVASTLVAVALLGIAIGQRVASASVDDADVAWRLILMLGSIPAAMTYYWRMMMPETATYTALTEQNVIRAAKEMERVLDVSLSQIAEEHPLPPTAHPYTLLSREFLRRHGRDLFACSSTWFLFDIVFYSQIYNIYFKKDHYNDVYQEAIHVAWIQAVIPVCSTIPGYFFSVYFIDKWGRSKSKSWASSSWHWLFLLLGFPVTPIRPKRIMMIAIMASWSCMGLLSSLPTLGPTLLLSLTQLSFSLLGLGQQHVMAFLGPLGKLGQSLGPLGFFGLHINRRTTRRGTPKELG</sequence>
<keyword evidence="2 5" id="KW-0812">Transmembrane</keyword>
<gene>
    <name evidence="6" type="ORF">Fmac_026967</name>
</gene>
<keyword evidence="3 5" id="KW-1133">Transmembrane helix</keyword>
<feature type="transmembrane region" description="Helical" evidence="5">
    <location>
        <begin position="213"/>
        <end position="235"/>
    </location>
</feature>
<comment type="caution">
    <text evidence="6">The sequence shown here is derived from an EMBL/GenBank/DDBJ whole genome shotgun (WGS) entry which is preliminary data.</text>
</comment>
<dbReference type="SUPFAM" id="SSF103473">
    <property type="entry name" value="MFS general substrate transporter"/>
    <property type="match status" value="1"/>
</dbReference>